<proteinExistence type="inferred from homology"/>
<feature type="signal peptide" evidence="3">
    <location>
        <begin position="1"/>
        <end position="31"/>
    </location>
</feature>
<dbReference type="KEGG" id="paro:CUV01_18730"/>
<dbReference type="AlphaFoldDB" id="A0A2K9EKQ1"/>
<sequence>MFLRRSDRTGRRTTCLLMAASVTAAPLAVLAQGVPDIDAKGILAIILQLDTGHETRTAEIEETARQTELLAREKEQLAALDGTLELLTGTSAFIPGLEEGGGAGSAYAASTVYAIDDNNPYVDRIMGDAPVTIEQMIAETAIKFGGHPALGRAGINAVEFRCWFQALVKQESNFSIGAKSPKAAFGLTQIIPGTAQYLGIYPAYYDDPRLQLDGGARYLLEQLGKFGSMELALAAYNAGPGAVQKYNGVPPYKETQDYVRKISGYYSRYAARMGGAADAIGTLDPKDLAIAEASNLSDAGTHYAAWSMDTMTASATRLRSIVSQIEGTQSVKEAMDLNTYARGEVARMGNILIRLMATRQKIEAARNALLIQAYIEDEKYLQVRLQP</sequence>
<evidence type="ECO:0000313" key="5">
    <source>
        <dbReference type="EMBL" id="AUH35618.1"/>
    </source>
</evidence>
<dbReference type="PANTHER" id="PTHR37423:SF2">
    <property type="entry name" value="MEMBRANE-BOUND LYTIC MUREIN TRANSGLYCOSYLASE C"/>
    <property type="match status" value="1"/>
</dbReference>
<keyword evidence="5" id="KW-0614">Plasmid</keyword>
<organism evidence="5 6">
    <name type="scientific">Paracoccus tegillarcae</name>
    <dbReference type="NCBI Taxonomy" id="1529068"/>
    <lineage>
        <taxon>Bacteria</taxon>
        <taxon>Pseudomonadati</taxon>
        <taxon>Pseudomonadota</taxon>
        <taxon>Alphaproteobacteria</taxon>
        <taxon>Rhodobacterales</taxon>
        <taxon>Paracoccaceae</taxon>
        <taxon>Paracoccus</taxon>
    </lineage>
</organism>
<evidence type="ECO:0000259" key="4">
    <source>
        <dbReference type="Pfam" id="PF01464"/>
    </source>
</evidence>
<dbReference type="InterPro" id="IPR008258">
    <property type="entry name" value="Transglycosylase_SLT_dom_1"/>
</dbReference>
<accession>A0A2K9EKQ1</accession>
<dbReference type="Pfam" id="PF01464">
    <property type="entry name" value="SLT"/>
    <property type="match status" value="1"/>
</dbReference>
<evidence type="ECO:0000313" key="6">
    <source>
        <dbReference type="Proteomes" id="UP000233742"/>
    </source>
</evidence>
<feature type="chain" id="PRO_5014791516" evidence="3">
    <location>
        <begin position="32"/>
        <end position="387"/>
    </location>
</feature>
<reference evidence="5 6" key="1">
    <citation type="submission" date="2017-12" db="EMBL/GenBank/DDBJ databases">
        <authorList>
            <person name="Hurst M.R.H."/>
        </authorList>
    </citation>
    <scope>NUCLEOTIDE SEQUENCE [LARGE SCALE GENOMIC DNA]</scope>
    <source>
        <strain evidence="5 6">BM15</strain>
        <plasmid evidence="6">Plasmid pbm151</plasmid>
    </source>
</reference>
<name>A0A2K9EKQ1_9RHOB</name>
<evidence type="ECO:0000256" key="2">
    <source>
        <dbReference type="ARBA" id="ARBA00009387"/>
    </source>
</evidence>
<keyword evidence="6" id="KW-1185">Reference proteome</keyword>
<dbReference type="SUPFAM" id="SSF101082">
    <property type="entry name" value="Typo IV secretion system protein TraC"/>
    <property type="match status" value="1"/>
</dbReference>
<comment type="similarity">
    <text evidence="2">Belongs to the virb1 family.</text>
</comment>
<dbReference type="InterPro" id="IPR023346">
    <property type="entry name" value="Lysozyme-like_dom_sf"/>
</dbReference>
<protein>
    <submittedName>
        <fullName evidence="5">Lytic transglycosylase</fullName>
    </submittedName>
</protein>
<feature type="domain" description="Transglycosylase SLT" evidence="4">
    <location>
        <begin position="165"/>
        <end position="255"/>
    </location>
</feature>
<dbReference type="Gene3D" id="1.10.530.10">
    <property type="match status" value="1"/>
</dbReference>
<dbReference type="Proteomes" id="UP000233742">
    <property type="component" value="Plasmid pBM151"/>
</dbReference>
<evidence type="ECO:0000256" key="3">
    <source>
        <dbReference type="SAM" id="SignalP"/>
    </source>
</evidence>
<dbReference type="EMBL" id="CP025409">
    <property type="protein sequence ID" value="AUH35618.1"/>
    <property type="molecule type" value="Genomic_DNA"/>
</dbReference>
<geneLocation type="plasmid" evidence="6">
    <name>pbm151</name>
</geneLocation>
<evidence type="ECO:0000256" key="1">
    <source>
        <dbReference type="ARBA" id="ARBA00007734"/>
    </source>
</evidence>
<gene>
    <name evidence="5" type="ORF">CUV01_18730</name>
</gene>
<keyword evidence="3" id="KW-0732">Signal</keyword>
<dbReference type="CDD" id="cd00254">
    <property type="entry name" value="LT-like"/>
    <property type="match status" value="1"/>
</dbReference>
<dbReference type="PANTHER" id="PTHR37423">
    <property type="entry name" value="SOLUBLE LYTIC MUREIN TRANSGLYCOSYLASE-RELATED"/>
    <property type="match status" value="1"/>
</dbReference>
<dbReference type="SUPFAM" id="SSF53955">
    <property type="entry name" value="Lysozyme-like"/>
    <property type="match status" value="1"/>
</dbReference>
<comment type="similarity">
    <text evidence="1">Belongs to the transglycosylase Slt family.</text>
</comment>